<sequence length="52" mass="6004">MDNRYNQGSAFFTPKERPLQCKETPFLNREGRSFSIPRRHLPSFGGGWGGFQ</sequence>
<dbReference type="Proteomes" id="UP000003327">
    <property type="component" value="Unassembled WGS sequence"/>
</dbReference>
<name>C9MNW8_9BACT</name>
<keyword evidence="2" id="KW-1185">Reference proteome</keyword>
<dbReference type="HOGENOM" id="CLU_3083346_0_0_10"/>
<protein>
    <submittedName>
        <fullName evidence="1">Uncharacterized protein</fullName>
    </submittedName>
</protein>
<dbReference type="STRING" id="649761.HMPREF0973_01305"/>
<organism evidence="1 2">
    <name type="scientific">Prevotella veroralis F0319</name>
    <dbReference type="NCBI Taxonomy" id="649761"/>
    <lineage>
        <taxon>Bacteria</taxon>
        <taxon>Pseudomonadati</taxon>
        <taxon>Bacteroidota</taxon>
        <taxon>Bacteroidia</taxon>
        <taxon>Bacteroidales</taxon>
        <taxon>Prevotellaceae</taxon>
        <taxon>Prevotella</taxon>
    </lineage>
</organism>
<proteinExistence type="predicted"/>
<dbReference type="EMBL" id="ACVA01000031">
    <property type="protein sequence ID" value="EEX18770.1"/>
    <property type="molecule type" value="Genomic_DNA"/>
</dbReference>
<comment type="caution">
    <text evidence="1">The sequence shown here is derived from an EMBL/GenBank/DDBJ whole genome shotgun (WGS) entry which is preliminary data.</text>
</comment>
<accession>C9MNW8</accession>
<reference evidence="1 2" key="1">
    <citation type="submission" date="2009-09" db="EMBL/GenBank/DDBJ databases">
        <authorList>
            <person name="Weinstock G."/>
            <person name="Sodergren E."/>
            <person name="Clifton S."/>
            <person name="Fulton L."/>
            <person name="Fulton B."/>
            <person name="Courtney L."/>
            <person name="Fronick C."/>
            <person name="Harrison M."/>
            <person name="Strong C."/>
            <person name="Farmer C."/>
            <person name="Delahaunty K."/>
            <person name="Markovic C."/>
            <person name="Hall O."/>
            <person name="Minx P."/>
            <person name="Tomlinson C."/>
            <person name="Mitreva M."/>
            <person name="Nelson J."/>
            <person name="Hou S."/>
            <person name="Wollam A."/>
            <person name="Pepin K.H."/>
            <person name="Johnson M."/>
            <person name="Bhonagiri V."/>
            <person name="Nash W.E."/>
            <person name="Warren W."/>
            <person name="Chinwalla A."/>
            <person name="Mardis E.R."/>
            <person name="Wilson R.K."/>
        </authorList>
    </citation>
    <scope>NUCLEOTIDE SEQUENCE [LARGE SCALE GENOMIC DNA]</scope>
    <source>
        <strain evidence="1 2">F0319</strain>
    </source>
</reference>
<gene>
    <name evidence="1" type="ORF">HMPREF0973_01305</name>
</gene>
<evidence type="ECO:0000313" key="2">
    <source>
        <dbReference type="Proteomes" id="UP000003327"/>
    </source>
</evidence>
<evidence type="ECO:0000313" key="1">
    <source>
        <dbReference type="EMBL" id="EEX18770.1"/>
    </source>
</evidence>
<dbReference type="AlphaFoldDB" id="C9MNW8"/>